<dbReference type="InterPro" id="IPR019734">
    <property type="entry name" value="TPR_rpt"/>
</dbReference>
<sequence>MSDADTGVDSSEWPESGFPGIKVNPVTRRSEVVDEDAVDAALAQDPRPWAEVFVLMARGRSTEAAELLTEARMVDPESYELLLLDTEILFTRGRLEAAFERLRKLLTRYRGSSHEAEILQHLGNTYYGSGEFSRSIDAFRQALELRVAAHASPALIYSSTVALQQARLAAEQSGTRA</sequence>
<name>A0ABT9IKE8_9MICC</name>
<feature type="region of interest" description="Disordered" evidence="2">
    <location>
        <begin position="1"/>
        <end position="22"/>
    </location>
</feature>
<evidence type="ECO:0000313" key="3">
    <source>
        <dbReference type="EMBL" id="MDP5226053.1"/>
    </source>
</evidence>
<keyword evidence="4" id="KW-1185">Reference proteome</keyword>
<dbReference type="Proteomes" id="UP001232725">
    <property type="component" value="Unassembled WGS sequence"/>
</dbReference>
<dbReference type="Pfam" id="PF13424">
    <property type="entry name" value="TPR_12"/>
    <property type="match status" value="1"/>
</dbReference>
<dbReference type="RefSeq" id="WP_305995083.1">
    <property type="nucleotide sequence ID" value="NZ_JAVALS010000001.1"/>
</dbReference>
<dbReference type="EMBL" id="JAVALS010000001">
    <property type="protein sequence ID" value="MDP5226053.1"/>
    <property type="molecule type" value="Genomic_DNA"/>
</dbReference>
<protein>
    <submittedName>
        <fullName evidence="3">Tetratricopeptide repeat protein</fullName>
    </submittedName>
</protein>
<accession>A0ABT9IKE8</accession>
<evidence type="ECO:0000313" key="4">
    <source>
        <dbReference type="Proteomes" id="UP001232725"/>
    </source>
</evidence>
<reference evidence="3 4" key="1">
    <citation type="submission" date="2023-08" db="EMBL/GenBank/DDBJ databases">
        <title>Arthrobacter horti sp. nov., isolated from forest soil.</title>
        <authorList>
            <person name="Park M."/>
        </authorList>
    </citation>
    <scope>NUCLEOTIDE SEQUENCE [LARGE SCALE GENOMIC DNA]</scope>
    <source>
        <strain evidence="3 4">YJM1</strain>
    </source>
</reference>
<evidence type="ECO:0000256" key="2">
    <source>
        <dbReference type="SAM" id="MobiDB-lite"/>
    </source>
</evidence>
<feature type="repeat" description="TPR" evidence="1">
    <location>
        <begin position="116"/>
        <end position="149"/>
    </location>
</feature>
<evidence type="ECO:0000256" key="1">
    <source>
        <dbReference type="PROSITE-ProRule" id="PRU00339"/>
    </source>
</evidence>
<proteinExistence type="predicted"/>
<dbReference type="PROSITE" id="PS50005">
    <property type="entry name" value="TPR"/>
    <property type="match status" value="1"/>
</dbReference>
<dbReference type="SUPFAM" id="SSF48452">
    <property type="entry name" value="TPR-like"/>
    <property type="match status" value="1"/>
</dbReference>
<dbReference type="InterPro" id="IPR011990">
    <property type="entry name" value="TPR-like_helical_dom_sf"/>
</dbReference>
<gene>
    <name evidence="3" type="ORF">Q9R02_02675</name>
</gene>
<comment type="caution">
    <text evidence="3">The sequence shown here is derived from an EMBL/GenBank/DDBJ whole genome shotgun (WGS) entry which is preliminary data.</text>
</comment>
<organism evidence="3 4">
    <name type="scientific">Arthrobacter horti</name>
    <dbReference type="NCBI Taxonomy" id="3068273"/>
    <lineage>
        <taxon>Bacteria</taxon>
        <taxon>Bacillati</taxon>
        <taxon>Actinomycetota</taxon>
        <taxon>Actinomycetes</taxon>
        <taxon>Micrococcales</taxon>
        <taxon>Micrococcaceae</taxon>
        <taxon>Arthrobacter</taxon>
    </lineage>
</organism>
<dbReference type="Gene3D" id="1.25.40.10">
    <property type="entry name" value="Tetratricopeptide repeat domain"/>
    <property type="match status" value="1"/>
</dbReference>
<keyword evidence="1" id="KW-0802">TPR repeat</keyword>